<keyword evidence="2" id="KW-1185">Reference proteome</keyword>
<evidence type="ECO:0000313" key="1">
    <source>
        <dbReference type="EMBL" id="MEQ2193191.1"/>
    </source>
</evidence>
<comment type="caution">
    <text evidence="1">The sequence shown here is derived from an EMBL/GenBank/DDBJ whole genome shotgun (WGS) entry which is preliminary data.</text>
</comment>
<evidence type="ECO:0000313" key="2">
    <source>
        <dbReference type="Proteomes" id="UP001434883"/>
    </source>
</evidence>
<sequence length="143" mass="16301">MCYWFAEESGWNNEEGGEPPTSSTSFEIQQWMVETWTQLGVPKGQRSQTHLKTGFARLTVRFWNGCLNRQTLAVLNICELCLKAGSVPGNQPVSFNITSSSNESPGRIDCYKMFVVKVQLNQMYCTRVYIKGDMHNLVKKKTH</sequence>
<accession>A0ABV0QCK6</accession>
<gene>
    <name evidence="1" type="ORF">XENOCAPTIV_025746</name>
</gene>
<protein>
    <submittedName>
        <fullName evidence="1">Uncharacterized protein</fullName>
    </submittedName>
</protein>
<name>A0ABV0QCK6_9TELE</name>
<organism evidence="1 2">
    <name type="scientific">Xenoophorus captivus</name>
    <dbReference type="NCBI Taxonomy" id="1517983"/>
    <lineage>
        <taxon>Eukaryota</taxon>
        <taxon>Metazoa</taxon>
        <taxon>Chordata</taxon>
        <taxon>Craniata</taxon>
        <taxon>Vertebrata</taxon>
        <taxon>Euteleostomi</taxon>
        <taxon>Actinopterygii</taxon>
        <taxon>Neopterygii</taxon>
        <taxon>Teleostei</taxon>
        <taxon>Neoteleostei</taxon>
        <taxon>Acanthomorphata</taxon>
        <taxon>Ovalentaria</taxon>
        <taxon>Atherinomorphae</taxon>
        <taxon>Cyprinodontiformes</taxon>
        <taxon>Goodeidae</taxon>
        <taxon>Xenoophorus</taxon>
    </lineage>
</organism>
<reference evidence="1 2" key="1">
    <citation type="submission" date="2021-06" db="EMBL/GenBank/DDBJ databases">
        <authorList>
            <person name="Palmer J.M."/>
        </authorList>
    </citation>
    <scope>NUCLEOTIDE SEQUENCE [LARGE SCALE GENOMIC DNA]</scope>
    <source>
        <strain evidence="1 2">XC_2019</strain>
        <tissue evidence="1">Muscle</tissue>
    </source>
</reference>
<proteinExistence type="predicted"/>
<dbReference type="EMBL" id="JAHRIN010006267">
    <property type="protein sequence ID" value="MEQ2193191.1"/>
    <property type="molecule type" value="Genomic_DNA"/>
</dbReference>
<dbReference type="Proteomes" id="UP001434883">
    <property type="component" value="Unassembled WGS sequence"/>
</dbReference>